<dbReference type="AlphaFoldDB" id="A0A9N9JAA4"/>
<reference evidence="1" key="1">
    <citation type="submission" date="2021-06" db="EMBL/GenBank/DDBJ databases">
        <authorList>
            <person name="Kallberg Y."/>
            <person name="Tangrot J."/>
            <person name="Rosling A."/>
        </authorList>
    </citation>
    <scope>NUCLEOTIDE SEQUENCE</scope>
    <source>
        <strain evidence="1">UK204</strain>
    </source>
</reference>
<sequence length="92" mass="10642">KSIHVWKYLSYKPYIPDIKIHKIAIFPRNCCPSMKQNTPKIDTSSKFMELLMSISHASDSVFWLENPDGVLSNRQEATEKINKHCGNNSNIY</sequence>
<comment type="caution">
    <text evidence="1">The sequence shown here is derived from an EMBL/GenBank/DDBJ whole genome shotgun (WGS) entry which is preliminary data.</text>
</comment>
<proteinExistence type="predicted"/>
<evidence type="ECO:0000313" key="2">
    <source>
        <dbReference type="Proteomes" id="UP000789570"/>
    </source>
</evidence>
<feature type="non-terminal residue" evidence="1">
    <location>
        <position position="92"/>
    </location>
</feature>
<evidence type="ECO:0000313" key="1">
    <source>
        <dbReference type="EMBL" id="CAG8769360.1"/>
    </source>
</evidence>
<protein>
    <submittedName>
        <fullName evidence="1">2_t:CDS:1</fullName>
    </submittedName>
</protein>
<organism evidence="1 2">
    <name type="scientific">Funneliformis caledonium</name>
    <dbReference type="NCBI Taxonomy" id="1117310"/>
    <lineage>
        <taxon>Eukaryota</taxon>
        <taxon>Fungi</taxon>
        <taxon>Fungi incertae sedis</taxon>
        <taxon>Mucoromycota</taxon>
        <taxon>Glomeromycotina</taxon>
        <taxon>Glomeromycetes</taxon>
        <taxon>Glomerales</taxon>
        <taxon>Glomeraceae</taxon>
        <taxon>Funneliformis</taxon>
    </lineage>
</organism>
<accession>A0A9N9JAA4</accession>
<keyword evidence="2" id="KW-1185">Reference proteome</keyword>
<name>A0A9N9JAA4_9GLOM</name>
<dbReference type="EMBL" id="CAJVPQ010026650">
    <property type="protein sequence ID" value="CAG8769360.1"/>
    <property type="molecule type" value="Genomic_DNA"/>
</dbReference>
<dbReference type="Proteomes" id="UP000789570">
    <property type="component" value="Unassembled WGS sequence"/>
</dbReference>
<gene>
    <name evidence="1" type="ORF">FCALED_LOCUS17431</name>
</gene>
<feature type="non-terminal residue" evidence="1">
    <location>
        <position position="1"/>
    </location>
</feature>